<evidence type="ECO:0000313" key="2">
    <source>
        <dbReference type="EMBL" id="SIR83180.1"/>
    </source>
</evidence>
<dbReference type="AlphaFoldDB" id="A0A1N7E533"/>
<dbReference type="Pfam" id="PF24035">
    <property type="entry name" value="DUF7344"/>
    <property type="match status" value="1"/>
</dbReference>
<protein>
    <recommendedName>
        <fullName evidence="1">DUF7344 domain-containing protein</fullName>
    </recommendedName>
</protein>
<feature type="domain" description="DUF7344" evidence="1">
    <location>
        <begin position="23"/>
        <end position="89"/>
    </location>
</feature>
<evidence type="ECO:0000259" key="1">
    <source>
        <dbReference type="Pfam" id="PF24035"/>
    </source>
</evidence>
<sequence length="120" mass="13283">MLGRLLGSSPVSKPIALSADELFNLCRVERRRHAIFILSEVDTPIQMRTLVDEVTAREFGPNATSNQRTTVYTTFYQQHISVLADAGVLSAPDGPSRMLHPEENAEPLAELLSFVEDVSE</sequence>
<organism evidence="2 3">
    <name type="scientific">Haladaptatus litoreus</name>
    <dbReference type="NCBI Taxonomy" id="553468"/>
    <lineage>
        <taxon>Archaea</taxon>
        <taxon>Methanobacteriati</taxon>
        <taxon>Methanobacteriota</taxon>
        <taxon>Stenosarchaea group</taxon>
        <taxon>Halobacteria</taxon>
        <taxon>Halobacteriales</taxon>
        <taxon>Haladaptataceae</taxon>
        <taxon>Haladaptatus</taxon>
    </lineage>
</organism>
<keyword evidence="3" id="KW-1185">Reference proteome</keyword>
<gene>
    <name evidence="2" type="ORF">SAMN05421858_4026</name>
</gene>
<accession>A0A1N7E533</accession>
<dbReference type="Proteomes" id="UP000186914">
    <property type="component" value="Unassembled WGS sequence"/>
</dbReference>
<proteinExistence type="predicted"/>
<dbReference type="OrthoDB" id="247677at2157"/>
<evidence type="ECO:0000313" key="3">
    <source>
        <dbReference type="Proteomes" id="UP000186914"/>
    </source>
</evidence>
<dbReference type="EMBL" id="FTNO01000005">
    <property type="protein sequence ID" value="SIR83180.1"/>
    <property type="molecule type" value="Genomic_DNA"/>
</dbReference>
<dbReference type="InterPro" id="IPR055768">
    <property type="entry name" value="DUF7344"/>
</dbReference>
<name>A0A1N7E533_9EURY</name>
<reference evidence="3" key="1">
    <citation type="submission" date="2017-01" db="EMBL/GenBank/DDBJ databases">
        <authorList>
            <person name="Varghese N."/>
            <person name="Submissions S."/>
        </authorList>
    </citation>
    <scope>NUCLEOTIDE SEQUENCE [LARGE SCALE GENOMIC DNA]</scope>
    <source>
        <strain evidence="3">CGMCC 1.7737</strain>
    </source>
</reference>